<protein>
    <recommendedName>
        <fullName evidence="4">DUF3352 domain-containing protein</fullName>
    </recommendedName>
</protein>
<evidence type="ECO:0000313" key="3">
    <source>
        <dbReference type="Proteomes" id="UP000236379"/>
    </source>
</evidence>
<dbReference type="OrthoDB" id="58785at2"/>
<comment type="caution">
    <text evidence="2">The sequence shown here is derived from an EMBL/GenBank/DDBJ whole genome shotgun (WGS) entry which is preliminary data.</text>
</comment>
<evidence type="ECO:0008006" key="4">
    <source>
        <dbReference type="Google" id="ProtNLM"/>
    </source>
</evidence>
<organism evidence="2 3">
    <name type="scientific">Deinococcus koreensis</name>
    <dbReference type="NCBI Taxonomy" id="2054903"/>
    <lineage>
        <taxon>Bacteria</taxon>
        <taxon>Thermotogati</taxon>
        <taxon>Deinococcota</taxon>
        <taxon>Deinococci</taxon>
        <taxon>Deinococcales</taxon>
        <taxon>Deinococcaceae</taxon>
        <taxon>Deinococcus</taxon>
    </lineage>
</organism>
<keyword evidence="3" id="KW-1185">Reference proteome</keyword>
<feature type="chain" id="PRO_5014421311" description="DUF3352 domain-containing protein" evidence="1">
    <location>
        <begin position="18"/>
        <end position="591"/>
    </location>
</feature>
<evidence type="ECO:0000313" key="2">
    <source>
        <dbReference type="EMBL" id="PNY82883.1"/>
    </source>
</evidence>
<feature type="signal peptide" evidence="1">
    <location>
        <begin position="1"/>
        <end position="17"/>
    </location>
</feature>
<reference evidence="2 3" key="1">
    <citation type="submission" date="2018-01" db="EMBL/GenBank/DDBJ databases">
        <title>Deinococcus koreensis sp. nov., a radiation-resistant bacterium isolated from river water.</title>
        <authorList>
            <person name="Choi A."/>
        </authorList>
    </citation>
    <scope>NUCLEOTIDE SEQUENCE [LARGE SCALE GENOMIC DNA]</scope>
    <source>
        <strain evidence="2 3">SJW1-2</strain>
    </source>
</reference>
<gene>
    <name evidence="2" type="ORF">CVO96_05525</name>
</gene>
<dbReference type="EMBL" id="PPPD01000001">
    <property type="protein sequence ID" value="PNY82883.1"/>
    <property type="molecule type" value="Genomic_DNA"/>
</dbReference>
<dbReference type="AlphaFoldDB" id="A0A2K3V274"/>
<sequence>MLTITLGLAMLAPGARAASLSEQLPAGALLTLETRDAGGALERLSGLIGNVVNAVGGEENEDMTGTLDGMQELLKGSLGKEAALGVFTVGTAGKTFTPHVLAVSRVDELSGEFFGSLFKKAPAARVGVYTFSRQGDVFAGMAGGLVYVSTDKGLLMGYLGRLSGKDAPRLVNSVAYTRPTRSVGAQELSLFVNFSATAKVIRGYLGRVALPRLFSPVVDAIDTLGQYAAGFTTTDAGLTAASAHAANAQGKDQPLYRLLTHTTDFKVQDIIPADVEAVAARACAPESGAYTARWLTRLDLFDPLGFLSDSQLAHHLERAGTYLGSECAQVTLAGGMKAGLDSSNPLASLDSSVSYQRVRDMDAAKKHLPEYAASVNAAIAGLGDSLGTLIRAGGPDLTGALPAELRDLGSARTEQLSEGLGQSLEPLQELLAGMKMVYAFRGDYLITAFSDKALQAALAEGGETLAQSADFQGAGLSMSGAGWRYQGNLPDLSVEDFQAALADSLKGAGLDSGAGTDETDATMSDEERAMLEALKALPSTTSGGAAGLDGALVTIGTVTTDLINRYDGLTSQSSVQGSLILSKSSVRYRWE</sequence>
<keyword evidence="1" id="KW-0732">Signal</keyword>
<name>A0A2K3V274_9DEIO</name>
<dbReference type="Proteomes" id="UP000236379">
    <property type="component" value="Unassembled WGS sequence"/>
</dbReference>
<proteinExistence type="predicted"/>
<accession>A0A2K3V274</accession>
<evidence type="ECO:0000256" key="1">
    <source>
        <dbReference type="SAM" id="SignalP"/>
    </source>
</evidence>